<feature type="compositionally biased region" description="Polar residues" evidence="1">
    <location>
        <begin position="242"/>
        <end position="253"/>
    </location>
</feature>
<gene>
    <name evidence="2" type="ORF">NDU88_004087</name>
</gene>
<protein>
    <submittedName>
        <fullName evidence="2">Uncharacterized protein</fullName>
    </submittedName>
</protein>
<dbReference type="AlphaFoldDB" id="A0AAV7MSH2"/>
<evidence type="ECO:0000256" key="1">
    <source>
        <dbReference type="SAM" id="MobiDB-lite"/>
    </source>
</evidence>
<feature type="region of interest" description="Disordered" evidence="1">
    <location>
        <begin position="240"/>
        <end position="259"/>
    </location>
</feature>
<name>A0AAV7MSH2_PLEWA</name>
<reference evidence="2" key="1">
    <citation type="journal article" date="2022" name="bioRxiv">
        <title>Sequencing and chromosome-scale assembly of the giantPleurodeles waltlgenome.</title>
        <authorList>
            <person name="Brown T."/>
            <person name="Elewa A."/>
            <person name="Iarovenko S."/>
            <person name="Subramanian E."/>
            <person name="Araus A.J."/>
            <person name="Petzold A."/>
            <person name="Susuki M."/>
            <person name="Suzuki K.-i.T."/>
            <person name="Hayashi T."/>
            <person name="Toyoda A."/>
            <person name="Oliveira C."/>
            <person name="Osipova E."/>
            <person name="Leigh N.D."/>
            <person name="Simon A."/>
            <person name="Yun M.H."/>
        </authorList>
    </citation>
    <scope>NUCLEOTIDE SEQUENCE</scope>
    <source>
        <strain evidence="2">20211129_DDA</strain>
        <tissue evidence="2">Liver</tissue>
    </source>
</reference>
<dbReference type="Proteomes" id="UP001066276">
    <property type="component" value="Chromosome 9"/>
</dbReference>
<proteinExistence type="predicted"/>
<keyword evidence="3" id="KW-1185">Reference proteome</keyword>
<sequence length="280" mass="32090">MIRDHVVMRTTSVPCDNEFDGEENECDDDLLVACLFDSEEASGAINKQEWGKAARNDDVFVEIQNYVIEGWPREKTRLWSYGTTPHNTTGRAPFKLVRGRLAITQLQLYWTLAWKKWEEENMKEKETEMRKLVDIRQKRMRANYNARNAVKKMNVCVGDMVRVKYRKKGADMSKYSELKCVVKTKGTAVLLNNGRWWNESIVVGIRLSEPVTDHEVVHSDVPKSNETTEHSKQCKTSYAIDANSNPSDMSSAVTVPDPKGTVTTRRTIVPPVRFKDCILN</sequence>
<evidence type="ECO:0000313" key="2">
    <source>
        <dbReference type="EMBL" id="KAJ1106686.1"/>
    </source>
</evidence>
<evidence type="ECO:0000313" key="3">
    <source>
        <dbReference type="Proteomes" id="UP001066276"/>
    </source>
</evidence>
<accession>A0AAV7MSH2</accession>
<organism evidence="2 3">
    <name type="scientific">Pleurodeles waltl</name>
    <name type="common">Iberian ribbed newt</name>
    <dbReference type="NCBI Taxonomy" id="8319"/>
    <lineage>
        <taxon>Eukaryota</taxon>
        <taxon>Metazoa</taxon>
        <taxon>Chordata</taxon>
        <taxon>Craniata</taxon>
        <taxon>Vertebrata</taxon>
        <taxon>Euteleostomi</taxon>
        <taxon>Amphibia</taxon>
        <taxon>Batrachia</taxon>
        <taxon>Caudata</taxon>
        <taxon>Salamandroidea</taxon>
        <taxon>Salamandridae</taxon>
        <taxon>Pleurodelinae</taxon>
        <taxon>Pleurodeles</taxon>
    </lineage>
</organism>
<comment type="caution">
    <text evidence="2">The sequence shown here is derived from an EMBL/GenBank/DDBJ whole genome shotgun (WGS) entry which is preliminary data.</text>
</comment>
<dbReference type="EMBL" id="JANPWB010000013">
    <property type="protein sequence ID" value="KAJ1106686.1"/>
    <property type="molecule type" value="Genomic_DNA"/>
</dbReference>